<comment type="caution">
    <text evidence="2">The sequence shown here is derived from an EMBL/GenBank/DDBJ whole genome shotgun (WGS) entry which is preliminary data.</text>
</comment>
<dbReference type="SMART" id="SM00260">
    <property type="entry name" value="CheW"/>
    <property type="match status" value="1"/>
</dbReference>
<evidence type="ECO:0000313" key="2">
    <source>
        <dbReference type="EMBL" id="MFD1766361.1"/>
    </source>
</evidence>
<protein>
    <submittedName>
        <fullName evidence="2">Chemotaxis protein CheW</fullName>
    </submittedName>
</protein>
<feature type="domain" description="CheW-like" evidence="1">
    <location>
        <begin position="2"/>
        <end position="141"/>
    </location>
</feature>
<proteinExistence type="predicted"/>
<gene>
    <name evidence="2" type="ORF">ACFSAG_05845</name>
</gene>
<dbReference type="Gene3D" id="2.40.50.180">
    <property type="entry name" value="CheA-289, Domain 4"/>
    <property type="match status" value="1"/>
</dbReference>
<keyword evidence="3" id="KW-1185">Reference proteome</keyword>
<dbReference type="SUPFAM" id="SSF50341">
    <property type="entry name" value="CheW-like"/>
    <property type="match status" value="1"/>
</dbReference>
<dbReference type="PANTHER" id="PTHR22617">
    <property type="entry name" value="CHEMOTAXIS SENSOR HISTIDINE KINASE-RELATED"/>
    <property type="match status" value="1"/>
</dbReference>
<evidence type="ECO:0000259" key="1">
    <source>
        <dbReference type="PROSITE" id="PS50851"/>
    </source>
</evidence>
<name>A0ABW4MDY3_9SPHN</name>
<evidence type="ECO:0000313" key="3">
    <source>
        <dbReference type="Proteomes" id="UP001597215"/>
    </source>
</evidence>
<sequence>MEKLFLIAEIAATPVAICCDHIESVVRVNEVVNVPRADPVIAGLFSMRSRVLTLIDCQYRISGTQKPFERGCPAVIASINGHSFGLMVDRVRDVVSVSDDAVLAATRLNPKWSGLCSRLAEIEDHLVMILDPEKLVSTDQRAAA</sequence>
<dbReference type="PANTHER" id="PTHR22617:SF23">
    <property type="entry name" value="CHEMOTAXIS PROTEIN CHEW"/>
    <property type="match status" value="1"/>
</dbReference>
<dbReference type="InterPro" id="IPR002545">
    <property type="entry name" value="CheW-lke_dom"/>
</dbReference>
<dbReference type="Proteomes" id="UP001597215">
    <property type="component" value="Unassembled WGS sequence"/>
</dbReference>
<dbReference type="InterPro" id="IPR036061">
    <property type="entry name" value="CheW-like_dom_sf"/>
</dbReference>
<dbReference type="EMBL" id="JBHUEL010000004">
    <property type="protein sequence ID" value="MFD1766361.1"/>
    <property type="molecule type" value="Genomic_DNA"/>
</dbReference>
<accession>A0ABW4MDY3</accession>
<dbReference type="RefSeq" id="WP_374611333.1">
    <property type="nucleotide sequence ID" value="NZ_JBHUEL010000004.1"/>
</dbReference>
<dbReference type="InterPro" id="IPR039315">
    <property type="entry name" value="CheW"/>
</dbReference>
<dbReference type="PROSITE" id="PS50851">
    <property type="entry name" value="CHEW"/>
    <property type="match status" value="1"/>
</dbReference>
<reference evidence="3" key="1">
    <citation type="journal article" date="2019" name="Int. J. Syst. Evol. Microbiol.">
        <title>The Global Catalogue of Microorganisms (GCM) 10K type strain sequencing project: providing services to taxonomists for standard genome sequencing and annotation.</title>
        <authorList>
            <consortium name="The Broad Institute Genomics Platform"/>
            <consortium name="The Broad Institute Genome Sequencing Center for Infectious Disease"/>
            <person name="Wu L."/>
            <person name="Ma J."/>
        </authorList>
    </citation>
    <scope>NUCLEOTIDE SEQUENCE [LARGE SCALE GENOMIC DNA]</scope>
    <source>
        <strain evidence="3">CGMCC 1.12449</strain>
    </source>
</reference>
<organism evidence="2 3">
    <name type="scientific">Sphingorhabdus buctiana</name>
    <dbReference type="NCBI Taxonomy" id="1508805"/>
    <lineage>
        <taxon>Bacteria</taxon>
        <taxon>Pseudomonadati</taxon>
        <taxon>Pseudomonadota</taxon>
        <taxon>Alphaproteobacteria</taxon>
        <taxon>Sphingomonadales</taxon>
        <taxon>Sphingomonadaceae</taxon>
        <taxon>Sphingorhabdus</taxon>
    </lineage>
</organism>
<dbReference type="Gene3D" id="2.30.30.40">
    <property type="entry name" value="SH3 Domains"/>
    <property type="match status" value="1"/>
</dbReference>
<dbReference type="Pfam" id="PF01584">
    <property type="entry name" value="CheW"/>
    <property type="match status" value="1"/>
</dbReference>